<dbReference type="Gene3D" id="2.60.40.10">
    <property type="entry name" value="Immunoglobulins"/>
    <property type="match status" value="1"/>
</dbReference>
<dbReference type="SUPFAM" id="SSF51126">
    <property type="entry name" value="Pectin lyase-like"/>
    <property type="match status" value="2"/>
</dbReference>
<dbReference type="InterPro" id="IPR013783">
    <property type="entry name" value="Ig-like_fold"/>
</dbReference>
<evidence type="ECO:0000313" key="3">
    <source>
        <dbReference type="Proteomes" id="UP001230496"/>
    </source>
</evidence>
<dbReference type="PROSITE" id="PS50093">
    <property type="entry name" value="PKD"/>
    <property type="match status" value="1"/>
</dbReference>
<dbReference type="KEGG" id="msaa:QYS49_34290"/>
<feature type="domain" description="PKD" evidence="1">
    <location>
        <begin position="37"/>
        <end position="114"/>
    </location>
</feature>
<dbReference type="InterPro" id="IPR022409">
    <property type="entry name" value="PKD/Chitinase_dom"/>
</dbReference>
<reference evidence="2 3" key="1">
    <citation type="submission" date="2023-08" db="EMBL/GenBank/DDBJ databases">
        <title>Comparative genomics and taxonomic characterization of three novel marine species of genus Marivirga.</title>
        <authorList>
            <person name="Muhammad N."/>
            <person name="Kim S.-G."/>
        </authorList>
    </citation>
    <scope>NUCLEOTIDE SEQUENCE [LARGE SCALE GENOMIC DNA]</scope>
    <source>
        <strain evidence="2 3">BDSF4-3</strain>
    </source>
</reference>
<accession>A0AA51NCI0</accession>
<dbReference type="CDD" id="cd00146">
    <property type="entry name" value="PKD"/>
    <property type="match status" value="1"/>
</dbReference>
<dbReference type="EMBL" id="CP129971">
    <property type="protein sequence ID" value="WMN12687.1"/>
    <property type="molecule type" value="Genomic_DNA"/>
</dbReference>
<dbReference type="SMART" id="SM00710">
    <property type="entry name" value="PbH1"/>
    <property type="match status" value="6"/>
</dbReference>
<gene>
    <name evidence="2" type="ORF">QYS49_34290</name>
</gene>
<dbReference type="SMART" id="SM00089">
    <property type="entry name" value="PKD"/>
    <property type="match status" value="1"/>
</dbReference>
<proteinExistence type="predicted"/>
<dbReference type="SUPFAM" id="SSF49299">
    <property type="entry name" value="PKD domain"/>
    <property type="match status" value="1"/>
</dbReference>
<dbReference type="Pfam" id="PF18911">
    <property type="entry name" value="PKD_4"/>
    <property type="match status" value="1"/>
</dbReference>
<dbReference type="InterPro" id="IPR011050">
    <property type="entry name" value="Pectin_lyase_fold/virulence"/>
</dbReference>
<dbReference type="AlphaFoldDB" id="A0AA51NCI0"/>
<dbReference type="Proteomes" id="UP001230496">
    <property type="component" value="Chromosome"/>
</dbReference>
<dbReference type="InterPro" id="IPR006626">
    <property type="entry name" value="PbH1"/>
</dbReference>
<dbReference type="InterPro" id="IPR035986">
    <property type="entry name" value="PKD_dom_sf"/>
</dbReference>
<evidence type="ECO:0000313" key="2">
    <source>
        <dbReference type="EMBL" id="WMN12687.1"/>
    </source>
</evidence>
<evidence type="ECO:0000259" key="1">
    <source>
        <dbReference type="PROSITE" id="PS50093"/>
    </source>
</evidence>
<organism evidence="2 3">
    <name type="scientific">Marivirga salinarum</name>
    <dbReference type="NCBI Taxonomy" id="3059078"/>
    <lineage>
        <taxon>Bacteria</taxon>
        <taxon>Pseudomonadati</taxon>
        <taxon>Bacteroidota</taxon>
        <taxon>Cytophagia</taxon>
        <taxon>Cytophagales</taxon>
        <taxon>Marivirgaceae</taxon>
        <taxon>Marivirga</taxon>
    </lineage>
</organism>
<protein>
    <submittedName>
        <fullName evidence="2">PKD domain-containing protein</fullName>
    </submittedName>
</protein>
<dbReference type="PROSITE" id="PS51257">
    <property type="entry name" value="PROKAR_LIPOPROTEIN"/>
    <property type="match status" value="1"/>
</dbReference>
<dbReference type="InterPro" id="IPR000601">
    <property type="entry name" value="PKD_dom"/>
</dbReference>
<keyword evidence="3" id="KW-1185">Reference proteome</keyword>
<dbReference type="RefSeq" id="WP_308350909.1">
    <property type="nucleotide sequence ID" value="NZ_CP129971.1"/>
</dbReference>
<name>A0AA51NCI0_9BACT</name>
<sequence length="667" mass="72798">MRKNYCKSSLQSLYLIIGVMFFSSCGDDDVPSDPTMPQACFSTENEEVFAGVVASFNSDCSENAQYYAWDFGDGNTSTEANPTHTFDEEGIYSVTLTLVDSLERTNQSSKDITVLENPFTEHSGYIDSDEVWEEGYHLVKGTVKLRNGSLTIKPGAEVFINEGRHIIVGDRETTVTGGVTLTAEGTSDKPIIFKPASGSSEPGSWGNILFTGGASNNSSFKYCEIYYGGEADSFSYPDFEFYTRHGLIDIQGQAVSIENTLIEGAANFGILASNVFNNAFTSFSNNTIRNSVNYSMYLDIKYLFNIGDNNSADQAIYIRGQYMPSKVNFKNMEAPYYISFGLGSTDAGTELVIEAGTEIQFAEGTGIGVSKGSFTAIGTASNPIRFTSAQESKSPGDWSRLNLGAEATLEHCIIEYGGSRSSSNGEFPMVELTSDNPVIFRNNTIQFSNNAGLKIITDQGEWNATVLDNEIKETLGYGLMMDPAIVGYVPNSNTLSNTMGKAIDYGSIKQNVTWPADSYTLTGSVRIVHTAETSLTIESGSEILMNDNVKFWIGGESYLYGHIVADNVTFKKAEEEPWARFEIEESVDQGKNSITNCVLDGGGASNFDYMTGLIYLRSLGSTDVPTITGNTLKNSVTHGISFYFTEMDLTQNTFENNAMGDIYEHGP</sequence>